<accession>A0ABD3CYX2</accession>
<proteinExistence type="predicted"/>
<gene>
    <name evidence="2" type="ORF">CASFOL_019760</name>
</gene>
<feature type="compositionally biased region" description="Pro residues" evidence="1">
    <location>
        <begin position="29"/>
        <end position="43"/>
    </location>
</feature>
<sequence length="164" mass="18920">MKMIKAMKKLKFWPRIKKRKKNLLLTKSPPRPPPSRPAPPRPYYPIHSQYEPLLPSAPPLPPWLEYDMQFQETQSITPSDVDHDDNSIASKPHLSPPRDQETRSREILCNQEYIVYEESVVPQLMKLEKGNGAFGCVVGFGAHLVRCVFPCFHVREEVCLNSLK</sequence>
<dbReference type="Proteomes" id="UP001632038">
    <property type="component" value="Unassembled WGS sequence"/>
</dbReference>
<dbReference type="AlphaFoldDB" id="A0ABD3CYX2"/>
<protein>
    <submittedName>
        <fullName evidence="2">Uncharacterized protein</fullName>
    </submittedName>
</protein>
<feature type="region of interest" description="Disordered" evidence="1">
    <location>
        <begin position="74"/>
        <end position="102"/>
    </location>
</feature>
<reference evidence="3" key="1">
    <citation type="journal article" date="2024" name="IScience">
        <title>Strigolactones Initiate the Formation of Haustorium-like Structures in Castilleja.</title>
        <authorList>
            <person name="Buerger M."/>
            <person name="Peterson D."/>
            <person name="Chory J."/>
        </authorList>
    </citation>
    <scope>NUCLEOTIDE SEQUENCE [LARGE SCALE GENOMIC DNA]</scope>
</reference>
<evidence type="ECO:0000313" key="2">
    <source>
        <dbReference type="EMBL" id="KAL3635213.1"/>
    </source>
</evidence>
<comment type="caution">
    <text evidence="2">The sequence shown here is derived from an EMBL/GenBank/DDBJ whole genome shotgun (WGS) entry which is preliminary data.</text>
</comment>
<keyword evidence="3" id="KW-1185">Reference proteome</keyword>
<organism evidence="2 3">
    <name type="scientific">Castilleja foliolosa</name>
    <dbReference type="NCBI Taxonomy" id="1961234"/>
    <lineage>
        <taxon>Eukaryota</taxon>
        <taxon>Viridiplantae</taxon>
        <taxon>Streptophyta</taxon>
        <taxon>Embryophyta</taxon>
        <taxon>Tracheophyta</taxon>
        <taxon>Spermatophyta</taxon>
        <taxon>Magnoliopsida</taxon>
        <taxon>eudicotyledons</taxon>
        <taxon>Gunneridae</taxon>
        <taxon>Pentapetalae</taxon>
        <taxon>asterids</taxon>
        <taxon>lamiids</taxon>
        <taxon>Lamiales</taxon>
        <taxon>Orobanchaceae</taxon>
        <taxon>Pedicularideae</taxon>
        <taxon>Castillejinae</taxon>
        <taxon>Castilleja</taxon>
    </lineage>
</organism>
<evidence type="ECO:0000256" key="1">
    <source>
        <dbReference type="SAM" id="MobiDB-lite"/>
    </source>
</evidence>
<evidence type="ECO:0000313" key="3">
    <source>
        <dbReference type="Proteomes" id="UP001632038"/>
    </source>
</evidence>
<feature type="region of interest" description="Disordered" evidence="1">
    <location>
        <begin position="16"/>
        <end position="50"/>
    </location>
</feature>
<dbReference type="EMBL" id="JAVIJP010000027">
    <property type="protein sequence ID" value="KAL3635213.1"/>
    <property type="molecule type" value="Genomic_DNA"/>
</dbReference>
<name>A0ABD3CYX2_9LAMI</name>